<organism evidence="3 4">
    <name type="scientific">Azorhizophilus paspali</name>
    <name type="common">Azotobacter paspali</name>
    <dbReference type="NCBI Taxonomy" id="69963"/>
    <lineage>
        <taxon>Bacteria</taxon>
        <taxon>Pseudomonadati</taxon>
        <taxon>Pseudomonadota</taxon>
        <taxon>Gammaproteobacteria</taxon>
        <taxon>Pseudomonadales</taxon>
        <taxon>Pseudomonadaceae</taxon>
        <taxon>Azorhizophilus</taxon>
    </lineage>
</organism>
<accession>A0ABV6SNW8</accession>
<keyword evidence="4" id="KW-1185">Reference proteome</keyword>
<dbReference type="Proteomes" id="UP001589891">
    <property type="component" value="Unassembled WGS sequence"/>
</dbReference>
<dbReference type="EMBL" id="JBHLSS010000108">
    <property type="protein sequence ID" value="MFC0711237.1"/>
    <property type="molecule type" value="Genomic_DNA"/>
</dbReference>
<proteinExistence type="predicted"/>
<name>A0ABV6SNW8_AZOPA</name>
<gene>
    <name evidence="3" type="ORF">ACFFGX_17355</name>
</gene>
<dbReference type="RefSeq" id="WP_376948028.1">
    <property type="nucleotide sequence ID" value="NZ_CP171449.1"/>
</dbReference>
<protein>
    <submittedName>
        <fullName evidence="3">DUF4124 domain-containing protein</fullName>
    </submittedName>
</protein>
<dbReference type="Pfam" id="PF13511">
    <property type="entry name" value="DUF4124"/>
    <property type="match status" value="1"/>
</dbReference>
<feature type="region of interest" description="Disordered" evidence="1">
    <location>
        <begin position="48"/>
        <end position="83"/>
    </location>
</feature>
<evidence type="ECO:0000259" key="2">
    <source>
        <dbReference type="Pfam" id="PF13511"/>
    </source>
</evidence>
<evidence type="ECO:0000256" key="1">
    <source>
        <dbReference type="SAM" id="MobiDB-lite"/>
    </source>
</evidence>
<evidence type="ECO:0000313" key="4">
    <source>
        <dbReference type="Proteomes" id="UP001589891"/>
    </source>
</evidence>
<dbReference type="InterPro" id="IPR025392">
    <property type="entry name" value="DUF4124"/>
</dbReference>
<evidence type="ECO:0000313" key="3">
    <source>
        <dbReference type="EMBL" id="MFC0711237.1"/>
    </source>
</evidence>
<comment type="caution">
    <text evidence="3">The sequence shown here is derived from an EMBL/GenBank/DDBJ whole genome shotgun (WGS) entry which is preliminary data.</text>
</comment>
<feature type="domain" description="DUF4124" evidence="2">
    <location>
        <begin position="25"/>
        <end position="78"/>
    </location>
</feature>
<reference evidence="3 4" key="1">
    <citation type="submission" date="2024-09" db="EMBL/GenBank/DDBJ databases">
        <authorList>
            <person name="Sun Q."/>
            <person name="Mori K."/>
        </authorList>
    </citation>
    <scope>NUCLEOTIDE SEQUENCE [LARGE SCALE GENOMIC DNA]</scope>
    <source>
        <strain evidence="3 4">NCAIM B.01794</strain>
    </source>
</reference>
<sequence>MLRCASPSSGSIGADRGLRANHPFCLALLAFPATAGIYSHLDEQGNRVFTDRPLDGAPATHPSPTNSMPAPAMAEPAPGKPSARTKKLGYRWLRILAPLPDATVRDAGALTVTAISEPGLHPSHRYRLRLDDTPIGPGGSEPVFSLDNLEHGTHSLAVDILDAEGRLLESSPEQAVHVTRPTLIQKRLARPCQFADYGVRPECPQKDKPVQKRDISYIPFL</sequence>
<feature type="compositionally biased region" description="Low complexity" evidence="1">
    <location>
        <begin position="68"/>
        <end position="77"/>
    </location>
</feature>